<organism evidence="1 2">
    <name type="scientific">Meripilus lineatus</name>
    <dbReference type="NCBI Taxonomy" id="2056292"/>
    <lineage>
        <taxon>Eukaryota</taxon>
        <taxon>Fungi</taxon>
        <taxon>Dikarya</taxon>
        <taxon>Basidiomycota</taxon>
        <taxon>Agaricomycotina</taxon>
        <taxon>Agaricomycetes</taxon>
        <taxon>Polyporales</taxon>
        <taxon>Meripilaceae</taxon>
        <taxon>Meripilus</taxon>
    </lineage>
</organism>
<reference evidence="1" key="1">
    <citation type="submission" date="2022-07" db="EMBL/GenBank/DDBJ databases">
        <title>Genome Sequence of Physisporinus lineatus.</title>
        <authorList>
            <person name="Buettner E."/>
        </authorList>
    </citation>
    <scope>NUCLEOTIDE SEQUENCE</scope>
    <source>
        <strain evidence="1">VT162</strain>
    </source>
</reference>
<evidence type="ECO:0000313" key="2">
    <source>
        <dbReference type="Proteomes" id="UP001212997"/>
    </source>
</evidence>
<name>A0AAD5YGQ4_9APHY</name>
<gene>
    <name evidence="1" type="ORF">NLI96_g2289</name>
</gene>
<evidence type="ECO:0008006" key="3">
    <source>
        <dbReference type="Google" id="ProtNLM"/>
    </source>
</evidence>
<dbReference type="EMBL" id="JANAWD010000050">
    <property type="protein sequence ID" value="KAJ3489223.1"/>
    <property type="molecule type" value="Genomic_DNA"/>
</dbReference>
<comment type="caution">
    <text evidence="1">The sequence shown here is derived from an EMBL/GenBank/DDBJ whole genome shotgun (WGS) entry which is preliminary data.</text>
</comment>
<protein>
    <recommendedName>
        <fullName evidence="3">F-box domain-containing protein</fullName>
    </recommendedName>
</protein>
<dbReference type="InterPro" id="IPR032675">
    <property type="entry name" value="LRR_dom_sf"/>
</dbReference>
<keyword evidence="2" id="KW-1185">Reference proteome</keyword>
<accession>A0AAD5YGQ4</accession>
<dbReference type="AlphaFoldDB" id="A0AAD5YGQ4"/>
<dbReference type="Gene3D" id="3.80.10.10">
    <property type="entry name" value="Ribonuclease Inhibitor"/>
    <property type="match status" value="1"/>
</dbReference>
<sequence length="317" mass="36221">MASIEELELILDATNGERLLDVASMHRLRKLHLQIKTPLRVSPSLLSSIEQTFPALQELHIRTFDTLLISITSFLRLAFFPQLSSFYIEIPQYVMGTNQNPEREFPRLIELVSARCSPTKLAMFKLETFQPNYRQYDTPPVIPIEAFHPILAFSKMRTFTIDVGWRFNFDNTFIQQIAASWPLLEELSLAPDGDNVTEDSYIGFSAMIHLARGCTKLRRLAGVFSDDVSTELLRTVFREQIKNRSLESLHVGSSSVSNNENMATYLACIFPNLRRIQYEASSDIERKHFPRPDWDVVQRSIPAEAASLRALAAVNRP</sequence>
<evidence type="ECO:0000313" key="1">
    <source>
        <dbReference type="EMBL" id="KAJ3489223.1"/>
    </source>
</evidence>
<dbReference type="Proteomes" id="UP001212997">
    <property type="component" value="Unassembled WGS sequence"/>
</dbReference>
<proteinExistence type="predicted"/>